<evidence type="ECO:0000313" key="2">
    <source>
        <dbReference type="EMBL" id="HEF65927.1"/>
    </source>
</evidence>
<dbReference type="InterPro" id="IPR019886">
    <property type="entry name" value="Na_symporter_ssu"/>
</dbReference>
<evidence type="ECO:0000259" key="1">
    <source>
        <dbReference type="Pfam" id="PF13937"/>
    </source>
</evidence>
<reference evidence="2" key="1">
    <citation type="journal article" date="2020" name="mSystems">
        <title>Genome- and Community-Level Interaction Insights into Carbon Utilization and Element Cycling Functions of Hydrothermarchaeota in Hydrothermal Sediment.</title>
        <authorList>
            <person name="Zhou Z."/>
            <person name="Liu Y."/>
            <person name="Xu W."/>
            <person name="Pan J."/>
            <person name="Luo Z.H."/>
            <person name="Li M."/>
        </authorList>
    </citation>
    <scope>NUCLEOTIDE SEQUENCE [LARGE SCALE GENOMIC DNA]</scope>
    <source>
        <strain evidence="2">SpSt-222</strain>
    </source>
</reference>
<dbReference type="AlphaFoldDB" id="A0A7C1K548"/>
<dbReference type="NCBIfam" id="TIGR03647">
    <property type="entry name" value="Na_symport_sm"/>
    <property type="match status" value="1"/>
</dbReference>
<name>A0A7C1K548_THERO</name>
<accession>A0A7C1K548</accession>
<feature type="domain" description="Sodium symporter small subunit" evidence="1">
    <location>
        <begin position="13"/>
        <end position="89"/>
    </location>
</feature>
<gene>
    <name evidence="2" type="ORF">ENP47_10065</name>
</gene>
<sequence length="93" mass="10828">MASTPAVDTARLEAYWREHWRLILTLLAIWFAVTYLHPPFAASLNNIKILTGFPLGYWLSSQFSITVYVILIFIYALTMNHVIDKKYGFDEEE</sequence>
<dbReference type="Pfam" id="PF13937">
    <property type="entry name" value="DUF4212"/>
    <property type="match status" value="1"/>
</dbReference>
<protein>
    <submittedName>
        <fullName evidence="2">DUF4212 domain-containing protein</fullName>
    </submittedName>
</protein>
<organism evidence="2">
    <name type="scientific">Thermomicrobium roseum</name>
    <dbReference type="NCBI Taxonomy" id="500"/>
    <lineage>
        <taxon>Bacteria</taxon>
        <taxon>Pseudomonadati</taxon>
        <taxon>Thermomicrobiota</taxon>
        <taxon>Thermomicrobia</taxon>
        <taxon>Thermomicrobiales</taxon>
        <taxon>Thermomicrobiaceae</taxon>
        <taxon>Thermomicrobium</taxon>
    </lineage>
</organism>
<dbReference type="EMBL" id="DSJL01000011">
    <property type="protein sequence ID" value="HEF65927.1"/>
    <property type="molecule type" value="Genomic_DNA"/>
</dbReference>
<proteinExistence type="predicted"/>
<comment type="caution">
    <text evidence="2">The sequence shown here is derived from an EMBL/GenBank/DDBJ whole genome shotgun (WGS) entry which is preliminary data.</text>
</comment>